<organism evidence="2">
    <name type="scientific">marine sediment metagenome</name>
    <dbReference type="NCBI Taxonomy" id="412755"/>
    <lineage>
        <taxon>unclassified sequences</taxon>
        <taxon>metagenomes</taxon>
        <taxon>ecological metagenomes</taxon>
    </lineage>
</organism>
<reference evidence="2" key="1">
    <citation type="journal article" date="2015" name="Nature">
        <title>Complex archaea that bridge the gap between prokaryotes and eukaryotes.</title>
        <authorList>
            <person name="Spang A."/>
            <person name="Saw J.H."/>
            <person name="Jorgensen S.L."/>
            <person name="Zaremba-Niedzwiedzka K."/>
            <person name="Martijn J."/>
            <person name="Lind A.E."/>
            <person name="van Eijk R."/>
            <person name="Schleper C."/>
            <person name="Guy L."/>
            <person name="Ettema T.J."/>
        </authorList>
    </citation>
    <scope>NUCLEOTIDE SEQUENCE</scope>
</reference>
<sequence>MSTVIEKTEKVSSAPQPENSERDVNRKKYASILKDISGHEAKIAELRAELPTQWLAFYKFYGKPFTTMLVYANTREEALQRVRARLDRSYSDGYELIEWRVDEYTDPGKAALNADKS</sequence>
<evidence type="ECO:0000256" key="1">
    <source>
        <dbReference type="SAM" id="MobiDB-lite"/>
    </source>
</evidence>
<feature type="region of interest" description="Disordered" evidence="1">
    <location>
        <begin position="1"/>
        <end position="25"/>
    </location>
</feature>
<accession>A0A0F9GZB3</accession>
<evidence type="ECO:0000313" key="2">
    <source>
        <dbReference type="EMBL" id="KKL68407.1"/>
    </source>
</evidence>
<dbReference type="EMBL" id="LAZR01026538">
    <property type="protein sequence ID" value="KKL68407.1"/>
    <property type="molecule type" value="Genomic_DNA"/>
</dbReference>
<proteinExistence type="predicted"/>
<feature type="compositionally biased region" description="Basic and acidic residues" evidence="1">
    <location>
        <begin position="1"/>
        <end position="10"/>
    </location>
</feature>
<feature type="non-terminal residue" evidence="2">
    <location>
        <position position="117"/>
    </location>
</feature>
<dbReference type="AlphaFoldDB" id="A0A0F9GZB3"/>
<protein>
    <submittedName>
        <fullName evidence="2">Uncharacterized protein</fullName>
    </submittedName>
</protein>
<comment type="caution">
    <text evidence="2">The sequence shown here is derived from an EMBL/GenBank/DDBJ whole genome shotgun (WGS) entry which is preliminary data.</text>
</comment>
<gene>
    <name evidence="2" type="ORF">LCGC14_2125240</name>
</gene>
<name>A0A0F9GZB3_9ZZZZ</name>